<keyword evidence="4" id="KW-1185">Reference proteome</keyword>
<dbReference type="OrthoDB" id="1602884at2759"/>
<feature type="region of interest" description="Disordered" evidence="2">
    <location>
        <begin position="418"/>
        <end position="479"/>
    </location>
</feature>
<feature type="compositionally biased region" description="Polar residues" evidence="2">
    <location>
        <begin position="753"/>
        <end position="767"/>
    </location>
</feature>
<dbReference type="CDD" id="cd14686">
    <property type="entry name" value="bZIP"/>
    <property type="match status" value="1"/>
</dbReference>
<evidence type="ECO:0000313" key="3">
    <source>
        <dbReference type="EMBL" id="GAQ78112.1"/>
    </source>
</evidence>
<gene>
    <name evidence="3" type="ORF">KFL_000080160</name>
</gene>
<protein>
    <submittedName>
        <fullName evidence="3">Nuclear protein COP1</fullName>
    </submittedName>
</protein>
<sequence length="929" mass="99658">MPLPASPWIVSCGGDTIKLWDLEKNFWTVGADGCHAATVSYSPKVGSAVLCARWNHTNYVVASAGEDPCITMWTSQGQRLGSIPDGPVEKSEEKMHALCFSRRSRMMITAGSGPVIRVWDMKRRVCTQKLSGHTGTVTAVAMNAKDEQLASVSDKGTLCLHNLNSGARVAQLKDPEGQALQAVEYSPHAKHLLATAGDGGAVHLWNATSRKVERSWKRAHAAPVMGLCFSPTDPKVLVTVGLDKRLVIIDPTSSAPPFRVSAEVPLSCAHFKDDGVTVAVGTTDGRILFYDVRVRVWKTQQTLQAFKKSVQVTCVQWQSSLHADESDAEHAEPAAPTVEVNFQPEIDLRSVPANLRGTDKVMASLGSALFSPRDKANDLHGVNGGLHTPARGGGERIPSEMDVFSPLVEVQPITPYVPKHWEGEKSGAESLRGGERDGGLNARLPGSRLSFTEVANRPVDGPTRSGESSPGARMPGKDFESRLGGLEARLGEPPSAQLSSVSDLRQEAKRKLQASISAKAGGGARPFVSAREEEPGTSAQSSAYTRRPSTGGSRSGPFDRDPQQDPLHNPPLTTRNPSLDQLMSTTGLPPRYSHLPTSLEATPADRAFGAPPKPGTFTSTMYASARLLADSRNTPPPEAPTAPPQNESLSFGSPVAPSDAHRSLPRYDVTPSMIASPAQSYDSTARPLTSSAVLSGRDTISPDWLSSRSTPDVRKAEAAAAPNAHVSMRPDAPFSAAAASAAPSVSETESSSGRQSFPQTRRPSSTDPPRASEPRGGFAHQDGFSHQRENGSPGSRRVSDGSLGADRGTGIGRKQEFGQGKDVRWHENAIVGVDADSRPPSEPQSVAPTPHAQPFSLQLVQRALEDSLAPLQRAFHQDVHNLHLELLRQFHIQQGETQALVASILERQAALEEEVKALRKENQQLKHFF</sequence>
<organism evidence="3 4">
    <name type="scientific">Klebsormidium nitens</name>
    <name type="common">Green alga</name>
    <name type="synonym">Ulothrix nitens</name>
    <dbReference type="NCBI Taxonomy" id="105231"/>
    <lineage>
        <taxon>Eukaryota</taxon>
        <taxon>Viridiplantae</taxon>
        <taxon>Streptophyta</taxon>
        <taxon>Klebsormidiophyceae</taxon>
        <taxon>Klebsormidiales</taxon>
        <taxon>Klebsormidiaceae</taxon>
        <taxon>Klebsormidium</taxon>
    </lineage>
</organism>
<keyword evidence="1" id="KW-0175">Coiled coil</keyword>
<feature type="region of interest" description="Disordered" evidence="2">
    <location>
        <begin position="630"/>
        <end position="665"/>
    </location>
</feature>
<feature type="compositionally biased region" description="Low complexity" evidence="2">
    <location>
        <begin position="732"/>
        <end position="752"/>
    </location>
</feature>
<dbReference type="SUPFAM" id="SSF50978">
    <property type="entry name" value="WD40 repeat-like"/>
    <property type="match status" value="1"/>
</dbReference>
<dbReference type="InterPro" id="IPR015943">
    <property type="entry name" value="WD40/YVTN_repeat-like_dom_sf"/>
</dbReference>
<feature type="region of interest" description="Disordered" evidence="2">
    <location>
        <begin position="512"/>
        <end position="618"/>
    </location>
</feature>
<dbReference type="STRING" id="105231.A0A1Y1HKG5"/>
<feature type="compositionally biased region" description="Polar residues" evidence="2">
    <location>
        <begin position="571"/>
        <end position="587"/>
    </location>
</feature>
<name>A0A1Y1HKG5_KLENI</name>
<feature type="compositionally biased region" description="Polar residues" evidence="2">
    <location>
        <begin position="537"/>
        <end position="552"/>
    </location>
</feature>
<dbReference type="PANTHER" id="PTHR45096">
    <property type="entry name" value="PROTEIN NEDD1"/>
    <property type="match status" value="1"/>
</dbReference>
<dbReference type="PANTHER" id="PTHR45096:SF1">
    <property type="entry name" value="PROTEIN NEDD1"/>
    <property type="match status" value="1"/>
</dbReference>
<dbReference type="Pfam" id="PF00400">
    <property type="entry name" value="WD40"/>
    <property type="match status" value="1"/>
</dbReference>
<dbReference type="AlphaFoldDB" id="A0A1Y1HKG5"/>
<dbReference type="InterPro" id="IPR001680">
    <property type="entry name" value="WD40_rpt"/>
</dbReference>
<reference evidence="3 4" key="1">
    <citation type="journal article" date="2014" name="Nat. Commun.">
        <title>Klebsormidium flaccidum genome reveals primary factors for plant terrestrial adaptation.</title>
        <authorList>
            <person name="Hori K."/>
            <person name="Maruyama F."/>
            <person name="Fujisawa T."/>
            <person name="Togashi T."/>
            <person name="Yamamoto N."/>
            <person name="Seo M."/>
            <person name="Sato S."/>
            <person name="Yamada T."/>
            <person name="Mori H."/>
            <person name="Tajima N."/>
            <person name="Moriyama T."/>
            <person name="Ikeuchi M."/>
            <person name="Watanabe M."/>
            <person name="Wada H."/>
            <person name="Kobayashi K."/>
            <person name="Saito M."/>
            <person name="Masuda T."/>
            <person name="Sasaki-Sekimoto Y."/>
            <person name="Mashiguchi K."/>
            <person name="Awai K."/>
            <person name="Shimojima M."/>
            <person name="Masuda S."/>
            <person name="Iwai M."/>
            <person name="Nobusawa T."/>
            <person name="Narise T."/>
            <person name="Kondo S."/>
            <person name="Saito H."/>
            <person name="Sato R."/>
            <person name="Murakawa M."/>
            <person name="Ihara Y."/>
            <person name="Oshima-Yamada Y."/>
            <person name="Ohtaka K."/>
            <person name="Satoh M."/>
            <person name="Sonobe K."/>
            <person name="Ishii M."/>
            <person name="Ohtani R."/>
            <person name="Kanamori-Sato M."/>
            <person name="Honoki R."/>
            <person name="Miyazaki D."/>
            <person name="Mochizuki H."/>
            <person name="Umetsu J."/>
            <person name="Higashi K."/>
            <person name="Shibata D."/>
            <person name="Kamiya Y."/>
            <person name="Sato N."/>
            <person name="Nakamura Y."/>
            <person name="Tabata S."/>
            <person name="Ida S."/>
            <person name="Kurokawa K."/>
            <person name="Ohta H."/>
        </authorList>
    </citation>
    <scope>NUCLEOTIDE SEQUENCE [LARGE SCALE GENOMIC DNA]</scope>
    <source>
        <strain evidence="3 4">NIES-2285</strain>
    </source>
</reference>
<dbReference type="Gene3D" id="2.130.10.10">
    <property type="entry name" value="YVTN repeat-like/Quinoprotein amine dehydrogenase"/>
    <property type="match status" value="2"/>
</dbReference>
<dbReference type="OMA" id="IMNGGNM"/>
<dbReference type="InterPro" id="IPR036322">
    <property type="entry name" value="WD40_repeat_dom_sf"/>
</dbReference>
<feature type="region of interest" description="Disordered" evidence="2">
    <location>
        <begin position="692"/>
        <end position="824"/>
    </location>
</feature>
<feature type="compositionally biased region" description="Pro residues" evidence="2">
    <location>
        <begin position="634"/>
        <end position="643"/>
    </location>
</feature>
<evidence type="ECO:0000313" key="4">
    <source>
        <dbReference type="Proteomes" id="UP000054558"/>
    </source>
</evidence>
<dbReference type="InterPro" id="IPR044621">
    <property type="entry name" value="NEDD1"/>
</dbReference>
<feature type="compositionally biased region" description="Basic and acidic residues" evidence="2">
    <location>
        <begin position="813"/>
        <end position="824"/>
    </location>
</feature>
<evidence type="ECO:0000256" key="2">
    <source>
        <dbReference type="SAM" id="MobiDB-lite"/>
    </source>
</evidence>
<dbReference type="SMART" id="SM00320">
    <property type="entry name" value="WD40"/>
    <property type="match status" value="6"/>
</dbReference>
<dbReference type="GO" id="GO:0010968">
    <property type="term" value="P:regulation of microtubule nucleation"/>
    <property type="evidence" value="ECO:0007669"/>
    <property type="project" value="InterPro"/>
</dbReference>
<dbReference type="EMBL" id="DF236957">
    <property type="protein sequence ID" value="GAQ78112.1"/>
    <property type="molecule type" value="Genomic_DNA"/>
</dbReference>
<feature type="compositionally biased region" description="Basic and acidic residues" evidence="2">
    <location>
        <begin position="419"/>
        <end position="438"/>
    </location>
</feature>
<proteinExistence type="predicted"/>
<dbReference type="Proteomes" id="UP000054558">
    <property type="component" value="Unassembled WGS sequence"/>
</dbReference>
<dbReference type="GO" id="GO:0140496">
    <property type="term" value="F:gamma-tubulin complex binding"/>
    <property type="evidence" value="ECO:0007669"/>
    <property type="project" value="InterPro"/>
</dbReference>
<feature type="coiled-coil region" evidence="1">
    <location>
        <begin position="901"/>
        <end position="928"/>
    </location>
</feature>
<evidence type="ECO:0000256" key="1">
    <source>
        <dbReference type="SAM" id="Coils"/>
    </source>
</evidence>
<accession>A0A1Y1HKG5</accession>